<accession>A0A4S2GZ03</accession>
<proteinExistence type="predicted"/>
<protein>
    <submittedName>
        <fullName evidence="3">Uncharacterized protein</fullName>
    </submittedName>
</protein>
<name>A0A4S2GZ03_9PROT</name>
<reference evidence="3 4" key="1">
    <citation type="journal article" date="2017" name="Int. J. Syst. Evol. Microbiol.">
        <title>Marinicauda algicola sp. nov., isolated from a marine red alga Rhodosorus marinus.</title>
        <authorList>
            <person name="Jeong S.E."/>
            <person name="Jeon S.H."/>
            <person name="Chun B.H."/>
            <person name="Kim D.W."/>
            <person name="Jeon C.O."/>
        </authorList>
    </citation>
    <scope>NUCLEOTIDE SEQUENCE [LARGE SCALE GENOMIC DNA]</scope>
    <source>
        <strain evidence="3 4">JCM 31718</strain>
    </source>
</reference>
<feature type="region of interest" description="Disordered" evidence="1">
    <location>
        <begin position="228"/>
        <end position="272"/>
    </location>
</feature>
<dbReference type="AlphaFoldDB" id="A0A4S2GZ03"/>
<evidence type="ECO:0000256" key="2">
    <source>
        <dbReference type="SAM" id="SignalP"/>
    </source>
</evidence>
<evidence type="ECO:0000313" key="4">
    <source>
        <dbReference type="Proteomes" id="UP000308054"/>
    </source>
</evidence>
<feature type="compositionally biased region" description="Basic residues" evidence="1">
    <location>
        <begin position="262"/>
        <end position="272"/>
    </location>
</feature>
<feature type="signal peptide" evidence="2">
    <location>
        <begin position="1"/>
        <end position="20"/>
    </location>
</feature>
<evidence type="ECO:0000313" key="3">
    <source>
        <dbReference type="EMBL" id="TGY88366.1"/>
    </source>
</evidence>
<organism evidence="3 4">
    <name type="scientific">Marinicauda algicola</name>
    <dbReference type="NCBI Taxonomy" id="2029849"/>
    <lineage>
        <taxon>Bacteria</taxon>
        <taxon>Pseudomonadati</taxon>
        <taxon>Pseudomonadota</taxon>
        <taxon>Alphaproteobacteria</taxon>
        <taxon>Maricaulales</taxon>
        <taxon>Maricaulaceae</taxon>
        <taxon>Marinicauda</taxon>
    </lineage>
</organism>
<keyword evidence="4" id="KW-1185">Reference proteome</keyword>
<sequence>MTRLIPAGAIAIALAAPALADETHLPTPVHDIIVTNYIPAIQVSVTNVSQSPWAEERELRVTSADPQIAIDGQVWCEHALGTQAYAVRARAYLANAVLQSSEVFVLAASGASAPQNFSGTHALENFELQIDYDIPRSWDSGATLTFNPVRVVEERLESFVGNGAGTPADFLRTDDVFETSITLSVAGWCRWSEFEPNKEYGGLRKIEIPVHIFYRRDPDARDRVTAMDTPGTVAAAEPSRARPQVSTRDGSARPPASDTRPARARPVRARPE</sequence>
<dbReference type="RefSeq" id="WP_135996212.1">
    <property type="nucleotide sequence ID" value="NZ_CP071057.1"/>
</dbReference>
<dbReference type="OrthoDB" id="7631205at2"/>
<gene>
    <name evidence="3" type="ORF">E5163_11130</name>
</gene>
<dbReference type="Proteomes" id="UP000308054">
    <property type="component" value="Unassembled WGS sequence"/>
</dbReference>
<keyword evidence="2" id="KW-0732">Signal</keyword>
<feature type="chain" id="PRO_5020191333" evidence="2">
    <location>
        <begin position="21"/>
        <end position="272"/>
    </location>
</feature>
<dbReference type="EMBL" id="SRXW01000003">
    <property type="protein sequence ID" value="TGY88366.1"/>
    <property type="molecule type" value="Genomic_DNA"/>
</dbReference>
<comment type="caution">
    <text evidence="3">The sequence shown here is derived from an EMBL/GenBank/DDBJ whole genome shotgun (WGS) entry which is preliminary data.</text>
</comment>
<evidence type="ECO:0000256" key="1">
    <source>
        <dbReference type="SAM" id="MobiDB-lite"/>
    </source>
</evidence>